<dbReference type="EMBL" id="JABJRC010000002">
    <property type="protein sequence ID" value="NOL41247.1"/>
    <property type="molecule type" value="Genomic_DNA"/>
</dbReference>
<evidence type="ECO:0000313" key="3">
    <source>
        <dbReference type="EMBL" id="NOL41247.1"/>
    </source>
</evidence>
<feature type="signal peptide" evidence="1">
    <location>
        <begin position="1"/>
        <end position="20"/>
    </location>
</feature>
<keyword evidence="1" id="KW-0732">Signal</keyword>
<name>A0A7Y4L0C9_9ACTN</name>
<dbReference type="AlphaFoldDB" id="A0A7Y4L0C9"/>
<comment type="caution">
    <text evidence="3">The sequence shown here is derived from an EMBL/GenBank/DDBJ whole genome shotgun (WGS) entry which is preliminary data.</text>
</comment>
<keyword evidence="4" id="KW-1185">Reference proteome</keyword>
<gene>
    <name evidence="2" type="ORF">HNR71_004544</name>
    <name evidence="3" type="ORF">HPO96_13425</name>
</gene>
<protein>
    <submittedName>
        <fullName evidence="3">Uncharacterized protein</fullName>
    </submittedName>
</protein>
<dbReference type="EMBL" id="JACHKF010000001">
    <property type="protein sequence ID" value="MBB6568907.1"/>
    <property type="molecule type" value="Genomic_DNA"/>
</dbReference>
<feature type="chain" id="PRO_5038257881" evidence="1">
    <location>
        <begin position="21"/>
        <end position="107"/>
    </location>
</feature>
<organism evidence="3 4">
    <name type="scientific">Kribbella sandramycini</name>
    <dbReference type="NCBI Taxonomy" id="60450"/>
    <lineage>
        <taxon>Bacteria</taxon>
        <taxon>Bacillati</taxon>
        <taxon>Actinomycetota</taxon>
        <taxon>Actinomycetes</taxon>
        <taxon>Propionibacteriales</taxon>
        <taxon>Kribbellaceae</taxon>
        <taxon>Kribbella</taxon>
    </lineage>
</organism>
<evidence type="ECO:0000313" key="2">
    <source>
        <dbReference type="EMBL" id="MBB6568907.1"/>
    </source>
</evidence>
<evidence type="ECO:0000256" key="1">
    <source>
        <dbReference type="SAM" id="SignalP"/>
    </source>
</evidence>
<evidence type="ECO:0000313" key="4">
    <source>
        <dbReference type="Proteomes" id="UP000534306"/>
    </source>
</evidence>
<evidence type="ECO:0000313" key="5">
    <source>
        <dbReference type="Proteomes" id="UP000553957"/>
    </source>
</evidence>
<dbReference type="RefSeq" id="WP_171673680.1">
    <property type="nucleotide sequence ID" value="NZ_BAAAGT010000013.1"/>
</dbReference>
<sequence>MRKVLSVVATAGLVAAGAVAMSAATAVSASASATQGPYCPDSYVDGHGTVWVAKCRSLSPGMNWYQAVTTCSNGQTKYGDWVAIGGYSSAYCSNGSVVGSRLVLESR</sequence>
<proteinExistence type="predicted"/>
<dbReference type="Proteomes" id="UP000534306">
    <property type="component" value="Unassembled WGS sequence"/>
</dbReference>
<dbReference type="Proteomes" id="UP000553957">
    <property type="component" value="Unassembled WGS sequence"/>
</dbReference>
<accession>A0A7Y4L0C9</accession>
<reference evidence="2 5" key="2">
    <citation type="submission" date="2020-08" db="EMBL/GenBank/DDBJ databases">
        <title>Sequencing the genomes of 1000 actinobacteria strains.</title>
        <authorList>
            <person name="Klenk H.-P."/>
        </authorList>
    </citation>
    <scope>NUCLEOTIDE SEQUENCE [LARGE SCALE GENOMIC DNA]</scope>
    <source>
        <strain evidence="2 5">DSM 15626</strain>
    </source>
</reference>
<reference evidence="3 4" key="1">
    <citation type="submission" date="2020-05" db="EMBL/GenBank/DDBJ databases">
        <title>Genome sequence of Kribbella sandramycini ATCC 39419.</title>
        <authorList>
            <person name="Maclea K.S."/>
            <person name="Fair J.L."/>
        </authorList>
    </citation>
    <scope>NUCLEOTIDE SEQUENCE [LARGE SCALE GENOMIC DNA]</scope>
    <source>
        <strain evidence="3 4">ATCC 39419</strain>
    </source>
</reference>